<evidence type="ECO:0000256" key="5">
    <source>
        <dbReference type="ARBA" id="ARBA00022741"/>
    </source>
</evidence>
<evidence type="ECO:0000256" key="1">
    <source>
        <dbReference type="ARBA" id="ARBA00000013"/>
    </source>
</evidence>
<dbReference type="InterPro" id="IPR036652">
    <property type="entry name" value="YjeF_N_dom_sf"/>
</dbReference>
<dbReference type="eggNOG" id="KOG2585">
    <property type="taxonomic scope" value="Eukaryota"/>
</dbReference>
<gene>
    <name evidence="11" type="ORF">TTHERM_00149620</name>
</gene>
<dbReference type="InParanoid" id="I7ML82"/>
<name>I7ML82_TETTS</name>
<dbReference type="SUPFAM" id="SSF64153">
    <property type="entry name" value="YjeF N-terminal domain-like"/>
    <property type="match status" value="1"/>
</dbReference>
<dbReference type="Gene3D" id="3.40.50.10260">
    <property type="entry name" value="YjeF N-terminal domain"/>
    <property type="match status" value="1"/>
</dbReference>
<dbReference type="PROSITE" id="PS51385">
    <property type="entry name" value="YJEF_N"/>
    <property type="match status" value="1"/>
</dbReference>
<evidence type="ECO:0000313" key="12">
    <source>
        <dbReference type="Proteomes" id="UP000009168"/>
    </source>
</evidence>
<organism evidence="11 12">
    <name type="scientific">Tetrahymena thermophila (strain SB210)</name>
    <dbReference type="NCBI Taxonomy" id="312017"/>
    <lineage>
        <taxon>Eukaryota</taxon>
        <taxon>Sar</taxon>
        <taxon>Alveolata</taxon>
        <taxon>Ciliophora</taxon>
        <taxon>Intramacronucleata</taxon>
        <taxon>Oligohymenophorea</taxon>
        <taxon>Hymenostomatida</taxon>
        <taxon>Tetrahymenina</taxon>
        <taxon>Tetrahymenidae</taxon>
        <taxon>Tetrahymena</taxon>
    </lineage>
</organism>
<keyword evidence="7" id="KW-0630">Potassium</keyword>
<dbReference type="OrthoDB" id="10064708at2759"/>
<evidence type="ECO:0000256" key="4">
    <source>
        <dbReference type="ARBA" id="ARBA00022723"/>
    </source>
</evidence>
<reference evidence="12" key="1">
    <citation type="journal article" date="2006" name="PLoS Biol.">
        <title>Macronuclear genome sequence of the ciliate Tetrahymena thermophila, a model eukaryote.</title>
        <authorList>
            <person name="Eisen J.A."/>
            <person name="Coyne R.S."/>
            <person name="Wu M."/>
            <person name="Wu D."/>
            <person name="Thiagarajan M."/>
            <person name="Wortman J.R."/>
            <person name="Badger J.H."/>
            <person name="Ren Q."/>
            <person name="Amedeo P."/>
            <person name="Jones K.M."/>
            <person name="Tallon L.J."/>
            <person name="Delcher A.L."/>
            <person name="Salzberg S.L."/>
            <person name="Silva J.C."/>
            <person name="Haas B.J."/>
            <person name="Majoros W.H."/>
            <person name="Farzad M."/>
            <person name="Carlton J.M."/>
            <person name="Smith R.K. Jr."/>
            <person name="Garg J."/>
            <person name="Pearlman R.E."/>
            <person name="Karrer K.M."/>
            <person name="Sun L."/>
            <person name="Manning G."/>
            <person name="Elde N.C."/>
            <person name="Turkewitz A.P."/>
            <person name="Asai D.J."/>
            <person name="Wilkes D.E."/>
            <person name="Wang Y."/>
            <person name="Cai H."/>
            <person name="Collins K."/>
            <person name="Stewart B.A."/>
            <person name="Lee S.R."/>
            <person name="Wilamowska K."/>
            <person name="Weinberg Z."/>
            <person name="Ruzzo W.L."/>
            <person name="Wloga D."/>
            <person name="Gaertig J."/>
            <person name="Frankel J."/>
            <person name="Tsao C.-C."/>
            <person name="Gorovsky M.A."/>
            <person name="Keeling P.J."/>
            <person name="Waller R.F."/>
            <person name="Patron N.J."/>
            <person name="Cherry J.M."/>
            <person name="Stover N.A."/>
            <person name="Krieger C.J."/>
            <person name="del Toro C."/>
            <person name="Ryder H.F."/>
            <person name="Williamson S.C."/>
            <person name="Barbeau R.A."/>
            <person name="Hamilton E.P."/>
            <person name="Orias E."/>
        </authorList>
    </citation>
    <scope>NUCLEOTIDE SEQUENCE [LARGE SCALE GENOMIC DNA]</scope>
    <source>
        <strain evidence="12">SB210</strain>
    </source>
</reference>
<dbReference type="GO" id="GO:0046872">
    <property type="term" value="F:metal ion binding"/>
    <property type="evidence" value="ECO:0007669"/>
    <property type="project" value="UniProtKB-KW"/>
</dbReference>
<keyword evidence="8" id="KW-0520">NAD</keyword>
<keyword evidence="9" id="KW-0413">Isomerase</keyword>
<evidence type="ECO:0000256" key="8">
    <source>
        <dbReference type="ARBA" id="ARBA00023027"/>
    </source>
</evidence>
<dbReference type="STRING" id="312017.I7ML82"/>
<protein>
    <recommendedName>
        <fullName evidence="3">NAD(P)H-hydrate epimerase</fullName>
        <ecNumber evidence="3">5.1.99.6</ecNumber>
    </recommendedName>
</protein>
<sequence>MKRLQVLRNQFTQLKMNQSITYLSQKEAYESDQDLMSNRVGYSIDILMELAGQSVAHCFHHINKKYHNQKLKNILVICGPGNNGGDGMVAARHIAHLDKAYKLTILLLKAPAKDFFINQLTICKQYSIPIKELPNEIDVNAENALEKIQLLFKSYDIVIDALFGFSFQPPVKPPSDIVLQALKNVDVPIYSVDIPSGWDVEKGNIHNSFDPAYLISLTLPKEGSRNFKGKHFVGGRFVPYEFSEKYKWVMPDYKDNETFVELE</sequence>
<dbReference type="PANTHER" id="PTHR13232">
    <property type="entry name" value="NAD(P)H-HYDRATE EPIMERASE"/>
    <property type="match status" value="1"/>
</dbReference>
<feature type="domain" description="YjeF N-terminal" evidence="10">
    <location>
        <begin position="28"/>
        <end position="250"/>
    </location>
</feature>
<evidence type="ECO:0000256" key="2">
    <source>
        <dbReference type="ARBA" id="ARBA00000909"/>
    </source>
</evidence>
<dbReference type="KEGG" id="tet:TTHERM_00149620"/>
<evidence type="ECO:0000256" key="3">
    <source>
        <dbReference type="ARBA" id="ARBA00012228"/>
    </source>
</evidence>
<dbReference type="FunCoup" id="I7ML82">
    <property type="interactions" value="26"/>
</dbReference>
<dbReference type="GO" id="GO:0052856">
    <property type="term" value="F:NAD(P)HX epimerase activity"/>
    <property type="evidence" value="ECO:0007669"/>
    <property type="project" value="UniProtKB-EC"/>
</dbReference>
<dbReference type="GeneID" id="7826019"/>
<proteinExistence type="predicted"/>
<dbReference type="InterPro" id="IPR004443">
    <property type="entry name" value="YjeF_N_dom"/>
</dbReference>
<dbReference type="GO" id="GO:0005739">
    <property type="term" value="C:mitochondrion"/>
    <property type="evidence" value="ECO:0007669"/>
    <property type="project" value="TreeGrafter"/>
</dbReference>
<dbReference type="RefSeq" id="XP_001021597.2">
    <property type="nucleotide sequence ID" value="XM_001021597.2"/>
</dbReference>
<keyword evidence="5" id="KW-0547">Nucleotide-binding</keyword>
<evidence type="ECO:0000313" key="11">
    <source>
        <dbReference type="EMBL" id="EAS01352.2"/>
    </source>
</evidence>
<accession>I7ML82</accession>
<dbReference type="PANTHER" id="PTHR13232:SF10">
    <property type="entry name" value="NAD(P)H-HYDRATE EPIMERASE"/>
    <property type="match status" value="1"/>
</dbReference>
<evidence type="ECO:0000256" key="6">
    <source>
        <dbReference type="ARBA" id="ARBA00022857"/>
    </source>
</evidence>
<comment type="catalytic activity">
    <reaction evidence="1">
        <text>(6R)-NADHX = (6S)-NADHX</text>
        <dbReference type="Rhea" id="RHEA:32215"/>
        <dbReference type="ChEBI" id="CHEBI:64074"/>
        <dbReference type="ChEBI" id="CHEBI:64075"/>
        <dbReference type="EC" id="5.1.99.6"/>
    </reaction>
</comment>
<dbReference type="GO" id="GO:0000166">
    <property type="term" value="F:nucleotide binding"/>
    <property type="evidence" value="ECO:0007669"/>
    <property type="project" value="UniProtKB-KW"/>
</dbReference>
<evidence type="ECO:0000256" key="9">
    <source>
        <dbReference type="ARBA" id="ARBA00023235"/>
    </source>
</evidence>
<dbReference type="EMBL" id="GG662603">
    <property type="protein sequence ID" value="EAS01352.2"/>
    <property type="molecule type" value="Genomic_DNA"/>
</dbReference>
<dbReference type="Proteomes" id="UP000009168">
    <property type="component" value="Unassembled WGS sequence"/>
</dbReference>
<dbReference type="AlphaFoldDB" id="I7ML82"/>
<dbReference type="Pfam" id="PF03853">
    <property type="entry name" value="YjeF_N"/>
    <property type="match status" value="1"/>
</dbReference>
<dbReference type="NCBIfam" id="TIGR00197">
    <property type="entry name" value="yjeF_nterm"/>
    <property type="match status" value="1"/>
</dbReference>
<keyword evidence="12" id="KW-1185">Reference proteome</keyword>
<keyword evidence="6" id="KW-0521">NADP</keyword>
<evidence type="ECO:0000259" key="10">
    <source>
        <dbReference type="PROSITE" id="PS51385"/>
    </source>
</evidence>
<comment type="catalytic activity">
    <reaction evidence="2">
        <text>(6R)-NADPHX = (6S)-NADPHX</text>
        <dbReference type="Rhea" id="RHEA:32227"/>
        <dbReference type="ChEBI" id="CHEBI:64076"/>
        <dbReference type="ChEBI" id="CHEBI:64077"/>
        <dbReference type="EC" id="5.1.99.6"/>
    </reaction>
</comment>
<keyword evidence="4" id="KW-0479">Metal-binding</keyword>
<dbReference type="InterPro" id="IPR032976">
    <property type="entry name" value="YJEFN_prot_NAXE-like"/>
</dbReference>
<dbReference type="EC" id="5.1.99.6" evidence="3"/>
<evidence type="ECO:0000256" key="7">
    <source>
        <dbReference type="ARBA" id="ARBA00022958"/>
    </source>
</evidence>